<reference evidence="1 2" key="1">
    <citation type="journal article" date="2016" name="Int. J. Syst. Evol. Microbiol.">
        <title>Arsenicitalea aurantiaca gen. nov., sp. nov., a new member of the family Hyphomicrobiaceae, isolated from high-arsenic sediment.</title>
        <authorList>
            <person name="Mu Y."/>
            <person name="Zhou L."/>
            <person name="Zeng X.C."/>
            <person name="Liu L."/>
            <person name="Pan Y."/>
            <person name="Chen X."/>
            <person name="Wang J."/>
            <person name="Li S."/>
            <person name="Li W.J."/>
            <person name="Wang Y."/>
        </authorList>
    </citation>
    <scope>NUCLEOTIDE SEQUENCE [LARGE SCALE GENOMIC DNA]</scope>
    <source>
        <strain evidence="1 2">42-50</strain>
    </source>
</reference>
<evidence type="ECO:0000313" key="2">
    <source>
        <dbReference type="Proteomes" id="UP000281547"/>
    </source>
</evidence>
<proteinExistence type="predicted"/>
<accession>A0A433X345</accession>
<dbReference type="EMBL" id="RZNJ01000007">
    <property type="protein sequence ID" value="RUT28500.1"/>
    <property type="molecule type" value="Genomic_DNA"/>
</dbReference>
<keyword evidence="1" id="KW-0238">DNA-binding</keyword>
<evidence type="ECO:0000313" key="1">
    <source>
        <dbReference type="EMBL" id="RUT28500.1"/>
    </source>
</evidence>
<dbReference type="OrthoDB" id="9806994at2"/>
<sequence>MNGHDLFIDQIQLARRWKLSHRTLERWRWLSQGPSYTKIGRRVVYRLVDVEQFEAEGLHATTIRSEAERRA</sequence>
<dbReference type="GO" id="GO:0003677">
    <property type="term" value="F:DNA binding"/>
    <property type="evidence" value="ECO:0007669"/>
    <property type="project" value="UniProtKB-KW"/>
</dbReference>
<dbReference type="SUPFAM" id="SSF46955">
    <property type="entry name" value="Putative DNA-binding domain"/>
    <property type="match status" value="1"/>
</dbReference>
<dbReference type="InterPro" id="IPR009061">
    <property type="entry name" value="DNA-bd_dom_put_sf"/>
</dbReference>
<protein>
    <submittedName>
        <fullName evidence="1">DNA-binding protein</fullName>
    </submittedName>
</protein>
<dbReference type="AlphaFoldDB" id="A0A433X345"/>
<gene>
    <name evidence="1" type="ORF">EMQ25_16085</name>
</gene>
<name>A0A433X345_9HYPH</name>
<organism evidence="1 2">
    <name type="scientific">Arsenicitalea aurantiaca</name>
    <dbReference type="NCBI Taxonomy" id="1783274"/>
    <lineage>
        <taxon>Bacteria</taxon>
        <taxon>Pseudomonadati</taxon>
        <taxon>Pseudomonadota</taxon>
        <taxon>Alphaproteobacteria</taxon>
        <taxon>Hyphomicrobiales</taxon>
        <taxon>Devosiaceae</taxon>
        <taxon>Arsenicitalea</taxon>
    </lineage>
</organism>
<comment type="caution">
    <text evidence="1">The sequence shown here is derived from an EMBL/GenBank/DDBJ whole genome shotgun (WGS) entry which is preliminary data.</text>
</comment>
<keyword evidence="2" id="KW-1185">Reference proteome</keyword>
<dbReference type="RefSeq" id="WP_127189635.1">
    <property type="nucleotide sequence ID" value="NZ_RZNJ01000007.1"/>
</dbReference>
<dbReference type="Proteomes" id="UP000281547">
    <property type="component" value="Unassembled WGS sequence"/>
</dbReference>